<reference evidence="3" key="1">
    <citation type="journal article" date="2014" name="Int. J. Syst. Evol. Microbiol.">
        <title>Complete genome sequence of Corynebacterium casei LMG S-19264T (=DSM 44701T), isolated from a smear-ripened cheese.</title>
        <authorList>
            <consortium name="US DOE Joint Genome Institute (JGI-PGF)"/>
            <person name="Walter F."/>
            <person name="Albersmeier A."/>
            <person name="Kalinowski J."/>
            <person name="Ruckert C."/>
        </authorList>
    </citation>
    <scope>NUCLEOTIDE SEQUENCE</scope>
    <source>
        <strain evidence="3">JCM 13064</strain>
    </source>
</reference>
<comment type="caution">
    <text evidence="3">The sequence shown here is derived from an EMBL/GenBank/DDBJ whole genome shotgun (WGS) entry which is preliminary data.</text>
</comment>
<keyword evidence="1" id="KW-0812">Transmembrane</keyword>
<protein>
    <recommendedName>
        <fullName evidence="2">ABM domain-containing protein</fullName>
    </recommendedName>
</protein>
<name>A0A917VMH9_9ACTN</name>
<feature type="transmembrane region" description="Helical" evidence="1">
    <location>
        <begin position="256"/>
        <end position="278"/>
    </location>
</feature>
<gene>
    <name evidence="3" type="ORF">GCM10007964_42870</name>
</gene>
<dbReference type="Proteomes" id="UP000645217">
    <property type="component" value="Unassembled WGS sequence"/>
</dbReference>
<keyword evidence="1" id="KW-0472">Membrane</keyword>
<feature type="transmembrane region" description="Helical" evidence="1">
    <location>
        <begin position="298"/>
        <end position="318"/>
    </location>
</feature>
<dbReference type="EMBL" id="BMNT01000023">
    <property type="protein sequence ID" value="GGK96016.1"/>
    <property type="molecule type" value="Genomic_DNA"/>
</dbReference>
<proteinExistence type="predicted"/>
<feature type="transmembrane region" description="Helical" evidence="1">
    <location>
        <begin position="226"/>
        <end position="244"/>
    </location>
</feature>
<sequence>MAAANQGDQSATVFLSQKVRKGREADYRRWQDEMTELARGFHGFEGKEVYPPGQGADGEWVVVFRFARIDQLTAWLNSPQHERMLARGRSLLEGPEVKEVLAGEPPVQPAVTVVISHHLAPGQEPAFVRWQQKVRKVQERYPGFLGFELFRPVPGVQEDWVSVFRFDTREHLDTWLTSEARKKLLDEGRAAFASYDVRQVGSAFGGWFRLGGDAAGHALPPNWKQAMAVLLGLYPIMMVLSLTTDRALGAAGVPGYLHLFIGGALSVCVLTWLVMPLVNRALRRWLTPGRETSARTHLLGALAVALGYAVMLAFFGWATGRL</sequence>
<feature type="domain" description="ABM" evidence="2">
    <location>
        <begin position="11"/>
        <end position="100"/>
    </location>
</feature>
<accession>A0A917VMH9</accession>
<keyword evidence="4" id="KW-1185">Reference proteome</keyword>
<evidence type="ECO:0000313" key="4">
    <source>
        <dbReference type="Proteomes" id="UP000645217"/>
    </source>
</evidence>
<reference evidence="3" key="2">
    <citation type="submission" date="2020-09" db="EMBL/GenBank/DDBJ databases">
        <authorList>
            <person name="Sun Q."/>
            <person name="Ohkuma M."/>
        </authorList>
    </citation>
    <scope>NUCLEOTIDE SEQUENCE</scope>
    <source>
        <strain evidence="3">JCM 13064</strain>
    </source>
</reference>
<dbReference type="PANTHER" id="PTHR40057">
    <property type="entry name" value="SLR1162 PROTEIN"/>
    <property type="match status" value="1"/>
</dbReference>
<organism evidence="3 4">
    <name type="scientific">Sphaerisporangium melleum</name>
    <dbReference type="NCBI Taxonomy" id="321316"/>
    <lineage>
        <taxon>Bacteria</taxon>
        <taxon>Bacillati</taxon>
        <taxon>Actinomycetota</taxon>
        <taxon>Actinomycetes</taxon>
        <taxon>Streptosporangiales</taxon>
        <taxon>Streptosporangiaceae</taxon>
        <taxon>Sphaerisporangium</taxon>
    </lineage>
</organism>
<feature type="domain" description="ABM" evidence="2">
    <location>
        <begin position="111"/>
        <end position="201"/>
    </location>
</feature>
<keyword evidence="1" id="KW-1133">Transmembrane helix</keyword>
<dbReference type="Gene3D" id="3.30.70.100">
    <property type="match status" value="2"/>
</dbReference>
<dbReference type="PROSITE" id="PS51725">
    <property type="entry name" value="ABM"/>
    <property type="match status" value="2"/>
</dbReference>
<dbReference type="InterPro" id="IPR038762">
    <property type="entry name" value="ABM_predict"/>
</dbReference>
<evidence type="ECO:0000259" key="2">
    <source>
        <dbReference type="PROSITE" id="PS51725"/>
    </source>
</evidence>
<dbReference type="SUPFAM" id="SSF54909">
    <property type="entry name" value="Dimeric alpha+beta barrel"/>
    <property type="match status" value="2"/>
</dbReference>
<dbReference type="PANTHER" id="PTHR40057:SF1">
    <property type="entry name" value="SLR1162 PROTEIN"/>
    <property type="match status" value="1"/>
</dbReference>
<evidence type="ECO:0000313" key="3">
    <source>
        <dbReference type="EMBL" id="GGK96016.1"/>
    </source>
</evidence>
<dbReference type="AlphaFoldDB" id="A0A917VMH9"/>
<dbReference type="InterPro" id="IPR007138">
    <property type="entry name" value="ABM_dom"/>
</dbReference>
<dbReference type="InterPro" id="IPR011008">
    <property type="entry name" value="Dimeric_a/b-barrel"/>
</dbReference>
<dbReference type="Pfam" id="PF03992">
    <property type="entry name" value="ABM"/>
    <property type="match status" value="1"/>
</dbReference>
<evidence type="ECO:0000256" key="1">
    <source>
        <dbReference type="SAM" id="Phobius"/>
    </source>
</evidence>